<feature type="domain" description="Putative glutamine amidotransferase" evidence="1">
    <location>
        <begin position="4"/>
        <end position="246"/>
    </location>
</feature>
<accession>A0A9D1RBQ2</accession>
<organism evidence="2 3">
    <name type="scientific">Candidatus Dorea gallistercoris</name>
    <dbReference type="NCBI Taxonomy" id="2838542"/>
    <lineage>
        <taxon>Bacteria</taxon>
        <taxon>Bacillati</taxon>
        <taxon>Bacillota</taxon>
        <taxon>Clostridia</taxon>
        <taxon>Lachnospirales</taxon>
        <taxon>Lachnospiraceae</taxon>
        <taxon>Dorea</taxon>
    </lineage>
</organism>
<reference evidence="2" key="2">
    <citation type="submission" date="2021-04" db="EMBL/GenBank/DDBJ databases">
        <authorList>
            <person name="Gilroy R."/>
        </authorList>
    </citation>
    <scope>NUCLEOTIDE SEQUENCE</scope>
    <source>
        <strain evidence="2">ChiSxjej1B13-11762</strain>
    </source>
</reference>
<evidence type="ECO:0000259" key="1">
    <source>
        <dbReference type="Pfam" id="PF07090"/>
    </source>
</evidence>
<evidence type="ECO:0000313" key="3">
    <source>
        <dbReference type="Proteomes" id="UP000824263"/>
    </source>
</evidence>
<dbReference type="Gene3D" id="3.40.50.880">
    <property type="match status" value="1"/>
</dbReference>
<dbReference type="SUPFAM" id="SSF52317">
    <property type="entry name" value="Class I glutamine amidotransferase-like"/>
    <property type="match status" value="1"/>
</dbReference>
<evidence type="ECO:0000313" key="2">
    <source>
        <dbReference type="EMBL" id="HIW84654.1"/>
    </source>
</evidence>
<proteinExistence type="predicted"/>
<dbReference type="AlphaFoldDB" id="A0A9D1RBQ2"/>
<dbReference type="CDD" id="cd03143">
    <property type="entry name" value="A4_beta-galactosidase_middle_domain"/>
    <property type="match status" value="1"/>
</dbReference>
<dbReference type="PANTHER" id="PTHR37947">
    <property type="entry name" value="BLL2462 PROTEIN"/>
    <property type="match status" value="1"/>
</dbReference>
<reference evidence="2" key="1">
    <citation type="journal article" date="2021" name="PeerJ">
        <title>Extensive microbial diversity within the chicken gut microbiome revealed by metagenomics and culture.</title>
        <authorList>
            <person name="Gilroy R."/>
            <person name="Ravi A."/>
            <person name="Getino M."/>
            <person name="Pursley I."/>
            <person name="Horton D.L."/>
            <person name="Alikhan N.F."/>
            <person name="Baker D."/>
            <person name="Gharbi K."/>
            <person name="Hall N."/>
            <person name="Watson M."/>
            <person name="Adriaenssens E.M."/>
            <person name="Foster-Nyarko E."/>
            <person name="Jarju S."/>
            <person name="Secka A."/>
            <person name="Antonio M."/>
            <person name="Oren A."/>
            <person name="Chaudhuri R.R."/>
            <person name="La Ragione R."/>
            <person name="Hildebrand F."/>
            <person name="Pallen M.J."/>
        </authorList>
    </citation>
    <scope>NUCLEOTIDE SEQUENCE</scope>
    <source>
        <strain evidence="2">ChiSxjej1B13-11762</strain>
    </source>
</reference>
<name>A0A9D1RBQ2_9FIRM</name>
<sequence>MMKKVLLAGESWVSYTTHVKGFDSFYTSVYETGEKWLVEALEKGGYEVTFLPNHEAIEKFPFAIEELKAYDCVILSDIGANTLLLPSATFTRSEKRPNRANLIRDYVMDGGSLLMIGGYLTFSGVDAKGKWHDTAVQEVLPVEVLTVDDRMEHCEGIRPVTVREHEALAGIRSEWPEVLGYNKTILKTEAELAVTVGEDPFIAFGEYGRGRSAVFTSDCAPHWAPTEFCQWEDYDKVWQGIMGWLTK</sequence>
<dbReference type="InterPro" id="IPR010768">
    <property type="entry name" value="GATase1-like"/>
</dbReference>
<dbReference type="EMBL" id="DXGF01000181">
    <property type="protein sequence ID" value="HIW84654.1"/>
    <property type="molecule type" value="Genomic_DNA"/>
</dbReference>
<dbReference type="Pfam" id="PF07090">
    <property type="entry name" value="GATase1_like"/>
    <property type="match status" value="1"/>
</dbReference>
<protein>
    <submittedName>
        <fullName evidence="2">Cytoplasmic protein</fullName>
    </submittedName>
</protein>
<gene>
    <name evidence="2" type="ORF">H9873_10085</name>
</gene>
<dbReference type="Proteomes" id="UP000824263">
    <property type="component" value="Unassembled WGS sequence"/>
</dbReference>
<dbReference type="InterPro" id="IPR029062">
    <property type="entry name" value="Class_I_gatase-like"/>
</dbReference>
<comment type="caution">
    <text evidence="2">The sequence shown here is derived from an EMBL/GenBank/DDBJ whole genome shotgun (WGS) entry which is preliminary data.</text>
</comment>
<dbReference type="PANTHER" id="PTHR37947:SF2">
    <property type="entry name" value="VON WILLEBRAND FACTOR TYPE A"/>
    <property type="match status" value="1"/>
</dbReference>